<keyword evidence="2" id="KW-0812">Transmembrane</keyword>
<evidence type="ECO:0000313" key="3">
    <source>
        <dbReference type="EMBL" id="NMR20383.1"/>
    </source>
</evidence>
<organism evidence="3 4">
    <name type="scientific">Cellulomonas fimi</name>
    <dbReference type="NCBI Taxonomy" id="1708"/>
    <lineage>
        <taxon>Bacteria</taxon>
        <taxon>Bacillati</taxon>
        <taxon>Actinomycetota</taxon>
        <taxon>Actinomycetes</taxon>
        <taxon>Micrococcales</taxon>
        <taxon>Cellulomonadaceae</taxon>
        <taxon>Cellulomonas</taxon>
    </lineage>
</organism>
<evidence type="ECO:0000313" key="4">
    <source>
        <dbReference type="Proteomes" id="UP000562124"/>
    </source>
</evidence>
<keyword evidence="2" id="KW-0472">Membrane</keyword>
<accession>A0A7Y0LZP3</accession>
<comment type="caution">
    <text evidence="3">The sequence shown here is derived from an EMBL/GenBank/DDBJ whole genome shotgun (WGS) entry which is preliminary data.</text>
</comment>
<dbReference type="Proteomes" id="UP000562124">
    <property type="component" value="Unassembled WGS sequence"/>
</dbReference>
<dbReference type="EMBL" id="JABCJJ010000011">
    <property type="protein sequence ID" value="NMR20383.1"/>
    <property type="molecule type" value="Genomic_DNA"/>
</dbReference>
<reference evidence="3 4" key="1">
    <citation type="submission" date="2020-04" db="EMBL/GenBank/DDBJ databases">
        <title>Sequencing and Assembly of C. fimi.</title>
        <authorList>
            <person name="Ramsey A.R."/>
        </authorList>
    </citation>
    <scope>NUCLEOTIDE SEQUENCE [LARGE SCALE GENOMIC DNA]</scope>
    <source>
        <strain evidence="3 4">SB</strain>
    </source>
</reference>
<keyword evidence="2" id="KW-1133">Transmembrane helix</keyword>
<feature type="compositionally biased region" description="Low complexity" evidence="1">
    <location>
        <begin position="444"/>
        <end position="457"/>
    </location>
</feature>
<feature type="compositionally biased region" description="Low complexity" evidence="1">
    <location>
        <begin position="269"/>
        <end position="296"/>
    </location>
</feature>
<feature type="region of interest" description="Disordered" evidence="1">
    <location>
        <begin position="254"/>
        <end position="301"/>
    </location>
</feature>
<evidence type="ECO:0000256" key="1">
    <source>
        <dbReference type="SAM" id="MobiDB-lite"/>
    </source>
</evidence>
<feature type="region of interest" description="Disordered" evidence="1">
    <location>
        <begin position="1"/>
        <end position="88"/>
    </location>
</feature>
<keyword evidence="4" id="KW-1185">Reference proteome</keyword>
<feature type="region of interest" description="Disordered" evidence="1">
    <location>
        <begin position="442"/>
        <end position="466"/>
    </location>
</feature>
<dbReference type="AlphaFoldDB" id="A0A7Y0LZP3"/>
<name>A0A7Y0LZP3_CELFI</name>
<feature type="compositionally biased region" description="Basic and acidic residues" evidence="1">
    <location>
        <begin position="1"/>
        <end position="13"/>
    </location>
</feature>
<proteinExistence type="predicted"/>
<feature type="transmembrane region" description="Helical" evidence="2">
    <location>
        <begin position="104"/>
        <end position="124"/>
    </location>
</feature>
<protein>
    <submittedName>
        <fullName evidence="3">Uncharacterized protein</fullName>
    </submittedName>
</protein>
<gene>
    <name evidence="3" type="ORF">HIR71_09165</name>
</gene>
<dbReference type="RefSeq" id="WP_169324753.1">
    <property type="nucleotide sequence ID" value="NZ_JABCJJ010000011.1"/>
</dbReference>
<evidence type="ECO:0000256" key="2">
    <source>
        <dbReference type="SAM" id="Phobius"/>
    </source>
</evidence>
<sequence>MNDTIRPSDEPEAARPGGSEPTAAAHAGPHGHHAAHEHAAPQEGDAALERLRASDPAVGAEPDTRSLDAAVRSRVASPPAAERPVAGTTDELAVARARRGRSRWVPAAAVAAGALVFGSAGYALGSAGEDETPSAAPAITLQGMTAGAAPSQALGAPEAATDAAARSSMIAPWYGGRTVFTAAGLSGEGGTADGWAFDGASVFSAETAERVAQALGVSGSAELRFGSWAVGPDDGTGASLQLMPDGTASVSYYDPTLDPYACPQPTGEGPTRSDGSGTSGSTEGSAGSAEPAAPEMVPVPVPVPEPGRECLDSAALGDAPQGDAAVSRFRELLASVGVDPDAYQYETGDSGMRELSYVTANQVVDEQLSGTAWSVTFVGDGVQSLYGSLAPLVPLGAYDVVSPAEAAERLMDPRFGATTGGPIMYAARGGVTLEGAITELDTGTSSAASEPAPATDPTVPPTVAPGSALRWPVTEVTLTSSRLGLTLYTQPDGATVLVPAYELSSDDGGTWSVIAVAESQLDLAPAR</sequence>